<protein>
    <submittedName>
        <fullName evidence="1">Uncharacterized protein</fullName>
    </submittedName>
</protein>
<evidence type="ECO:0000313" key="1">
    <source>
        <dbReference type="EMBL" id="CAJ0889551.1"/>
    </source>
</evidence>
<sequence length="242" mass="25817">MLRGRRRLPERQMNVLDTHRSAWMKSHLPWGRRESIALSSSILNRSGAMSTLRKAMTAGAIATIVVTSVFASTPASAGAVAGAVAVAGAAAAAAGRRRLGPRGLGRRRLGSWRLGRRRLGPSRLGRRRLGLEPRLGRRRLGPAPLSRDWRSARPQQAIPTVTVMATATTMAVASPGSLPMTPGAISSVTSASMCPATEQASRSEGRFGPAWPLPGHAGVRHYFLSASAMPSWAMMTSRILRL</sequence>
<proteinExistence type="predicted"/>
<dbReference type="AlphaFoldDB" id="A0AA48RBZ2"/>
<accession>A0AA48RBZ2</accession>
<dbReference type="EMBL" id="OY288114">
    <property type="protein sequence ID" value="CAJ0889551.1"/>
    <property type="molecule type" value="Genomic_DNA"/>
</dbReference>
<organism evidence="1">
    <name type="scientific">freshwater sediment metagenome</name>
    <dbReference type="NCBI Taxonomy" id="556182"/>
    <lineage>
        <taxon>unclassified sequences</taxon>
        <taxon>metagenomes</taxon>
        <taxon>ecological metagenomes</taxon>
    </lineage>
</organism>
<reference evidence="1" key="1">
    <citation type="submission" date="2023-07" db="EMBL/GenBank/DDBJ databases">
        <authorList>
            <person name="Pelsma A.J. K."/>
        </authorList>
    </citation>
    <scope>NUCLEOTIDE SEQUENCE</scope>
</reference>
<name>A0AA48RBZ2_9ZZZZ</name>
<gene>
    <name evidence="1" type="ORF">AMST5_03971</name>
</gene>